<dbReference type="EMBL" id="QZWB01000001">
    <property type="protein sequence ID" value="RJT49238.1"/>
    <property type="molecule type" value="Genomic_DNA"/>
</dbReference>
<proteinExistence type="predicted"/>
<comment type="caution">
    <text evidence="2">The sequence shown here is derived from an EMBL/GenBank/DDBJ whole genome shotgun (WGS) entry which is preliminary data.</text>
</comment>
<evidence type="ECO:0000256" key="1">
    <source>
        <dbReference type="SAM" id="MobiDB-lite"/>
    </source>
</evidence>
<name>A0A3A5LSI9_9GAMM</name>
<sequence>MRYNLVTQNDKPSGKKHDNVQVKNPKTERHVKIDRTEGKLSLTSKALGFIRVCPLAESLNDYT</sequence>
<feature type="region of interest" description="Disordered" evidence="1">
    <location>
        <begin position="1"/>
        <end position="20"/>
    </location>
</feature>
<reference evidence="2 3" key="1">
    <citation type="submission" date="2018-09" db="EMBL/GenBank/DDBJ databases">
        <title>Draft genome sequences of Legionella taurinensis isolated from water samples.</title>
        <authorList>
            <person name="Chakeri A."/>
            <person name="Allerberger F."/>
            <person name="Kundi M."/>
            <person name="Ruppitsch W."/>
            <person name="Schmid D."/>
        </authorList>
    </citation>
    <scope>NUCLEOTIDE SEQUENCE [LARGE SCALE GENOMIC DNA]</scope>
    <source>
        <strain evidence="2 3">4570-18-6</strain>
    </source>
</reference>
<gene>
    <name evidence="2" type="ORF">D6J04_00885</name>
</gene>
<feature type="compositionally biased region" description="Polar residues" evidence="1">
    <location>
        <begin position="1"/>
        <end position="11"/>
    </location>
</feature>
<dbReference type="AlphaFoldDB" id="A0A3A5LSI9"/>
<dbReference type="Proteomes" id="UP000270757">
    <property type="component" value="Unassembled WGS sequence"/>
</dbReference>
<organism evidence="2 3">
    <name type="scientific">Legionella taurinensis</name>
    <dbReference type="NCBI Taxonomy" id="70611"/>
    <lineage>
        <taxon>Bacteria</taxon>
        <taxon>Pseudomonadati</taxon>
        <taxon>Pseudomonadota</taxon>
        <taxon>Gammaproteobacteria</taxon>
        <taxon>Legionellales</taxon>
        <taxon>Legionellaceae</taxon>
        <taxon>Legionella</taxon>
    </lineage>
</organism>
<protein>
    <submittedName>
        <fullName evidence="2">Uncharacterized protein</fullName>
    </submittedName>
</protein>
<evidence type="ECO:0000313" key="3">
    <source>
        <dbReference type="Proteomes" id="UP000270757"/>
    </source>
</evidence>
<evidence type="ECO:0000313" key="2">
    <source>
        <dbReference type="EMBL" id="RJT49238.1"/>
    </source>
</evidence>
<accession>A0A3A5LSI9</accession>